<feature type="chain" id="PRO_5012952043" evidence="1">
    <location>
        <begin position="21"/>
        <end position="370"/>
    </location>
</feature>
<proteinExistence type="predicted"/>
<reference evidence="5" key="1">
    <citation type="submission" date="2016-11" db="EMBL/GenBank/DDBJ databases">
        <authorList>
            <person name="Varghese N."/>
            <person name="Submissions S."/>
        </authorList>
    </citation>
    <scope>NUCLEOTIDE SEQUENCE [LARGE SCALE GENOMIC DNA]</scope>
    <source>
        <strain evidence="5">DSM 1811</strain>
    </source>
</reference>
<accession>A0A1M7AFF8</accession>
<evidence type="ECO:0000259" key="3">
    <source>
        <dbReference type="Pfam" id="PF26123"/>
    </source>
</evidence>
<gene>
    <name evidence="4" type="ORF">SAMN05444366_0650</name>
</gene>
<evidence type="ECO:0000313" key="5">
    <source>
        <dbReference type="Proteomes" id="UP000184121"/>
    </source>
</evidence>
<dbReference type="RefSeq" id="WP_072970182.1">
    <property type="nucleotide sequence ID" value="NZ_FRBY01000001.1"/>
</dbReference>
<dbReference type="AlphaFoldDB" id="A0A1M7AFF8"/>
<organism evidence="4 5">
    <name type="scientific">Flavobacterium saccharophilum</name>
    <dbReference type="NCBI Taxonomy" id="29534"/>
    <lineage>
        <taxon>Bacteria</taxon>
        <taxon>Pseudomonadati</taxon>
        <taxon>Bacteroidota</taxon>
        <taxon>Flavobacteriia</taxon>
        <taxon>Flavobacteriales</taxon>
        <taxon>Flavobacteriaceae</taxon>
        <taxon>Flavobacterium</taxon>
    </lineage>
</organism>
<keyword evidence="1" id="KW-0732">Signal</keyword>
<dbReference type="STRING" id="29534.SAMN05444366_0650"/>
<evidence type="ECO:0000259" key="2">
    <source>
        <dbReference type="Pfam" id="PF14292"/>
    </source>
</evidence>
<feature type="domain" description="SusE outer membrane protein" evidence="2">
    <location>
        <begin position="25"/>
        <end position="134"/>
    </location>
</feature>
<keyword evidence="5" id="KW-1185">Reference proteome</keyword>
<evidence type="ECO:0000256" key="1">
    <source>
        <dbReference type="SAM" id="SignalP"/>
    </source>
</evidence>
<dbReference type="Gene3D" id="2.60.40.3620">
    <property type="match status" value="2"/>
</dbReference>
<dbReference type="PROSITE" id="PS51257">
    <property type="entry name" value="PROKAR_LIPOPROTEIN"/>
    <property type="match status" value="1"/>
</dbReference>
<protein>
    <submittedName>
        <fullName evidence="4">SusE outer membrane protein</fullName>
    </submittedName>
</protein>
<evidence type="ECO:0000313" key="4">
    <source>
        <dbReference type="EMBL" id="SHL41377.1"/>
    </source>
</evidence>
<dbReference type="InterPro" id="IPR025970">
    <property type="entry name" value="SusE"/>
</dbReference>
<name>A0A1M7AFF8_9FLAO</name>
<feature type="domain" description="DUF8037" evidence="3">
    <location>
        <begin position="162"/>
        <end position="254"/>
    </location>
</feature>
<sequence length="370" mass="40046">MKKYINKLVALLTIVMFATSCDSDSPLTVLQSVSFPAPITSSVNTIVLTEANADNEAVTISWPAVVFPVEAPVLYTVQFDLTVNTKGKNAWLNAKAFEAGNDVLSKSFTVRDLNKIATDLGLKADVASAISARVVAVMDRSIYSNAIDLTVTTYEKAVVFGEIYMPGAYQGEWDVNTASVLTAIEKGIYLGYATVQQGYGTIFKVNTARNWTEFYGAGPGEGNLEKMNDKNLEFPGVGSYQVKVNLNTLKWSATPYAWGIVGPASATAEQTASDPNYGWNHSVPMSYDHKTKSWKITANLLPGAVKIRLNDDWAVNYGPANPETNIIDKDNGGAYTITEAGSYEVTFTIDETDPDSKGYPATATCTIVKK</sequence>
<dbReference type="InterPro" id="IPR058350">
    <property type="entry name" value="DUF8037"/>
</dbReference>
<dbReference type="Pfam" id="PF26123">
    <property type="entry name" value="DUF8037"/>
    <property type="match status" value="1"/>
</dbReference>
<dbReference type="EMBL" id="FRBY01000001">
    <property type="protein sequence ID" value="SHL41377.1"/>
    <property type="molecule type" value="Genomic_DNA"/>
</dbReference>
<dbReference type="CDD" id="cd12967">
    <property type="entry name" value="CBM_SusE-F_like_u1"/>
    <property type="match status" value="1"/>
</dbReference>
<feature type="signal peptide" evidence="1">
    <location>
        <begin position="1"/>
        <end position="20"/>
    </location>
</feature>
<dbReference type="Pfam" id="PF14292">
    <property type="entry name" value="SusE"/>
    <property type="match status" value="1"/>
</dbReference>
<dbReference type="Proteomes" id="UP000184121">
    <property type="component" value="Unassembled WGS sequence"/>
</dbReference>
<dbReference type="OrthoDB" id="975117at2"/>